<evidence type="ECO:0000256" key="1">
    <source>
        <dbReference type="ARBA" id="ARBA00010768"/>
    </source>
</evidence>
<dbReference type="GO" id="GO:0004439">
    <property type="term" value="F:phosphatidylinositol-4,5-bisphosphate 5-phosphatase activity"/>
    <property type="evidence" value="ECO:0007669"/>
    <property type="project" value="TreeGrafter"/>
</dbReference>
<organism evidence="4">
    <name type="scientific">Salix viminalis</name>
    <name type="common">Common osier</name>
    <name type="synonym">Basket willow</name>
    <dbReference type="NCBI Taxonomy" id="40686"/>
    <lineage>
        <taxon>Eukaryota</taxon>
        <taxon>Viridiplantae</taxon>
        <taxon>Streptophyta</taxon>
        <taxon>Embryophyta</taxon>
        <taxon>Tracheophyta</taxon>
        <taxon>Spermatophyta</taxon>
        <taxon>Magnoliopsida</taxon>
        <taxon>eudicotyledons</taxon>
        <taxon>Gunneridae</taxon>
        <taxon>Pentapetalae</taxon>
        <taxon>rosids</taxon>
        <taxon>fabids</taxon>
        <taxon>Malpighiales</taxon>
        <taxon>Salicaceae</taxon>
        <taxon>Saliceae</taxon>
        <taxon>Salix</taxon>
    </lineage>
</organism>
<comment type="similarity">
    <text evidence="1">Belongs to the inositol polyphosphate 5-phosphatase family.</text>
</comment>
<dbReference type="SUPFAM" id="SSF56219">
    <property type="entry name" value="DNase I-like"/>
    <property type="match status" value="1"/>
</dbReference>
<dbReference type="GO" id="GO:0034485">
    <property type="term" value="F:phosphatidylinositol-3,4,5-trisphosphate 5-phosphatase activity"/>
    <property type="evidence" value="ECO:0007669"/>
    <property type="project" value="TreeGrafter"/>
</dbReference>
<proteinExistence type="inferred from homology"/>
<gene>
    <name evidence="4" type="ORF">SVIM_LOCUS56230</name>
</gene>
<dbReference type="PANTHER" id="PTHR45666:SF12">
    <property type="entry name" value="TYPE IV INOSITOL POLYPHOSPHATE 5-PHOSPHATASE 9-LIKE"/>
    <property type="match status" value="1"/>
</dbReference>
<dbReference type="GO" id="GO:0004445">
    <property type="term" value="F:inositol-polyphosphate 5-phosphatase activity"/>
    <property type="evidence" value="ECO:0007669"/>
    <property type="project" value="InterPro"/>
</dbReference>
<dbReference type="GO" id="GO:0046856">
    <property type="term" value="P:phosphatidylinositol dephosphorylation"/>
    <property type="evidence" value="ECO:0007669"/>
    <property type="project" value="InterPro"/>
</dbReference>
<evidence type="ECO:0000259" key="3">
    <source>
        <dbReference type="SMART" id="SM00128"/>
    </source>
</evidence>
<evidence type="ECO:0000313" key="4">
    <source>
        <dbReference type="EMBL" id="VFU25228.1"/>
    </source>
</evidence>
<reference evidence="4" key="1">
    <citation type="submission" date="2019-03" db="EMBL/GenBank/DDBJ databases">
        <authorList>
            <person name="Mank J."/>
            <person name="Almeida P."/>
        </authorList>
    </citation>
    <scope>NUCLEOTIDE SEQUENCE</scope>
    <source>
        <strain evidence="4">78183</strain>
    </source>
</reference>
<evidence type="ECO:0000256" key="2">
    <source>
        <dbReference type="ARBA" id="ARBA00022801"/>
    </source>
</evidence>
<dbReference type="InterPro" id="IPR036691">
    <property type="entry name" value="Endo/exonu/phosph_ase_sf"/>
</dbReference>
<feature type="domain" description="Inositol polyphosphate-related phosphatase" evidence="3">
    <location>
        <begin position="190"/>
        <end position="537"/>
    </location>
</feature>
<dbReference type="InterPro" id="IPR000300">
    <property type="entry name" value="IPPc"/>
</dbReference>
<sequence length="573" mass="64479">MTRQCRSSEGCRQLITKEDKDNCERKANAAAGCLTFHNCGSDSERVNRRSTVRKFIAAAGGCDEEDISDYGDEPNENNLLQQLVAMMIRKLIAAADGSDEEDFSDYGDEPKEDNLLQQLVAVMSKTTPTMVMWPKFVANKVLRNMLGSNNLVVDFSNSTETMLELEETSSSVPPSPISSSKKYITGHDKDKHKIFVGSWNVGGIAPPDDLNMEDWLCAETEPADIYVLGFQEVVPLNAGNIVLGFENSKICTKWNSLIREALNSSASKPVHEDKVGEFQKVLPAMKNSSNSLEKSSNIFPRCFDCIISKQMVGVFITIWVRCDLLPYIQHPSVSCVGCGILGCLGNKGSVSVRFFLLETSLCFVCSHLASGGKEGDEKNRNADASEILSCTRFSRGPLRNLPRKILDHDQVIWLGDLNYRIYLPHTKTRSLVQKKEWNVLLEKDQLKAELTEGHVFQGWHEGIIEFAPTYKYYQNSQVYYGCDQKRKGEKKRAPAWCDRIIWFGKGLKQKQYSRSESRLSDHRPVRAIFTAETEVLGNSRRLGSSFPGRFDCLGNHFEEFPDEKISCDDRTSF</sequence>
<dbReference type="PANTHER" id="PTHR45666">
    <property type="entry name" value="TYPE IV INOSITOL POLYPHOSPHATE 5-PHOSPHATASE 9"/>
    <property type="match status" value="1"/>
</dbReference>
<dbReference type="InterPro" id="IPR045849">
    <property type="entry name" value="IP5P_plant"/>
</dbReference>
<dbReference type="SMART" id="SM00128">
    <property type="entry name" value="IPPc"/>
    <property type="match status" value="1"/>
</dbReference>
<dbReference type="AlphaFoldDB" id="A0A6N2K9Y8"/>
<name>A0A6N2K9Y8_SALVM</name>
<dbReference type="Gene3D" id="3.60.10.10">
    <property type="entry name" value="Endonuclease/exonuclease/phosphatase"/>
    <property type="match status" value="1"/>
</dbReference>
<dbReference type="Pfam" id="PF22669">
    <property type="entry name" value="Exo_endo_phos2"/>
    <property type="match status" value="1"/>
</dbReference>
<keyword evidence="2" id="KW-0378">Hydrolase</keyword>
<dbReference type="EMBL" id="CAADRP010000224">
    <property type="protein sequence ID" value="VFU25228.1"/>
    <property type="molecule type" value="Genomic_DNA"/>
</dbReference>
<protein>
    <recommendedName>
        <fullName evidence="3">Inositol polyphosphate-related phosphatase domain-containing protein</fullName>
    </recommendedName>
</protein>
<accession>A0A6N2K9Y8</accession>